<dbReference type="InterPro" id="IPR006343">
    <property type="entry name" value="DnaB/C_C"/>
</dbReference>
<feature type="domain" description="Replicative helicase loading/DNA remodeling protein DnaB N-terminal winged helix" evidence="3">
    <location>
        <begin position="21"/>
        <end position="192"/>
    </location>
</feature>
<dbReference type="AlphaFoldDB" id="A0A412PBL2"/>
<evidence type="ECO:0000259" key="3">
    <source>
        <dbReference type="Pfam" id="PF25888"/>
    </source>
</evidence>
<evidence type="ECO:0000313" key="5">
    <source>
        <dbReference type="Proteomes" id="UP000284731"/>
    </source>
</evidence>
<evidence type="ECO:0000256" key="1">
    <source>
        <dbReference type="ARBA" id="ARBA00093462"/>
    </source>
</evidence>
<dbReference type="InterPro" id="IPR034829">
    <property type="entry name" value="DnaD-like_sf"/>
</dbReference>
<feature type="domain" description="DnaB/C C-terminal" evidence="2">
    <location>
        <begin position="278"/>
        <end position="344"/>
    </location>
</feature>
<protein>
    <submittedName>
        <fullName evidence="4">Uncharacterized protein</fullName>
    </submittedName>
</protein>
<name>A0A412PBL2_9FIRM</name>
<evidence type="ECO:0000313" key="4">
    <source>
        <dbReference type="EMBL" id="RGT54244.1"/>
    </source>
</evidence>
<sequence>MERMPISTYRVDFSNGISEETLLSLMMLYQPLIGKDATVLYLTLIASCKTQKGFEKHQRLLVLTDLDINALDKACTKLEEYMLMRTYVKTTELCNQYIYVLNSPIHTKDFLKSNVFMNRYERVVGKDETTTTMTHLNANNVSLRGYKEITKAVKFLPQDLLDRHIEFDALQPRYQFAMEDQTINFDYEKFIATTSTLVFPAELRTQDNLSLIGKLATIYGISVDKMRILVNRCINLQTMTFDGAMLKIYASRAESDVKPGSDPYSLPPVSFLQAKQGGAKVTQLEKSILEHLAIDMHFSNEVINVMIEHILKISQNRLNRNFVDMVAAEWARDGVTTKQQALQQRKKIVRQTPQVNSGVKIGMPDYIRQQEDGTLPEGTVASAELLERLQKLQKGEE</sequence>
<reference evidence="4 5" key="1">
    <citation type="submission" date="2018-08" db="EMBL/GenBank/DDBJ databases">
        <title>A genome reference for cultivated species of the human gut microbiota.</title>
        <authorList>
            <person name="Zou Y."/>
            <person name="Xue W."/>
            <person name="Luo G."/>
        </authorList>
    </citation>
    <scope>NUCLEOTIDE SEQUENCE [LARGE SCALE GENOMIC DNA]</scope>
    <source>
        <strain evidence="4 5">AF18-46</strain>
    </source>
</reference>
<dbReference type="Gene3D" id="1.10.10.630">
    <property type="entry name" value="DnaD domain-like"/>
    <property type="match status" value="1"/>
</dbReference>
<dbReference type="Pfam" id="PF25888">
    <property type="entry name" value="WHD_DnaB"/>
    <property type="match status" value="1"/>
</dbReference>
<dbReference type="InterPro" id="IPR058660">
    <property type="entry name" value="WHD_DnaB"/>
</dbReference>
<comment type="similarity">
    <text evidence="1">Belongs to the DnaB/DnaD family.</text>
</comment>
<accession>A0A412PBL2</accession>
<dbReference type="RefSeq" id="WP_118765225.1">
    <property type="nucleotide sequence ID" value="NZ_CABJCF010000004.1"/>
</dbReference>
<dbReference type="Pfam" id="PF07261">
    <property type="entry name" value="DnaB_2"/>
    <property type="match status" value="1"/>
</dbReference>
<organism evidence="4 5">
    <name type="scientific">Solobacterium moorei</name>
    <dbReference type="NCBI Taxonomy" id="102148"/>
    <lineage>
        <taxon>Bacteria</taxon>
        <taxon>Bacillati</taxon>
        <taxon>Bacillota</taxon>
        <taxon>Erysipelotrichia</taxon>
        <taxon>Erysipelotrichales</taxon>
        <taxon>Erysipelotrichaceae</taxon>
        <taxon>Solobacterium</taxon>
    </lineage>
</organism>
<gene>
    <name evidence="4" type="ORF">DWX20_08740</name>
</gene>
<comment type="caution">
    <text evidence="4">The sequence shown here is derived from an EMBL/GenBank/DDBJ whole genome shotgun (WGS) entry which is preliminary data.</text>
</comment>
<proteinExistence type="inferred from homology"/>
<dbReference type="EMBL" id="QRWX01000004">
    <property type="protein sequence ID" value="RGT54244.1"/>
    <property type="molecule type" value="Genomic_DNA"/>
</dbReference>
<dbReference type="Proteomes" id="UP000284731">
    <property type="component" value="Unassembled WGS sequence"/>
</dbReference>
<evidence type="ECO:0000259" key="2">
    <source>
        <dbReference type="Pfam" id="PF07261"/>
    </source>
</evidence>